<evidence type="ECO:0000256" key="2">
    <source>
        <dbReference type="ARBA" id="ARBA00023136"/>
    </source>
</evidence>
<dbReference type="PANTHER" id="PTHR37423">
    <property type="entry name" value="SOLUBLE LYTIC MUREIN TRANSGLYCOSYLASE-RELATED"/>
    <property type="match status" value="1"/>
</dbReference>
<feature type="domain" description="Outer membrane lipoprotein BamD-like" evidence="8">
    <location>
        <begin position="37"/>
        <end position="238"/>
    </location>
</feature>
<dbReference type="InterPro" id="IPR039565">
    <property type="entry name" value="BamD-like"/>
</dbReference>
<dbReference type="CDD" id="cd15830">
    <property type="entry name" value="BamD"/>
    <property type="match status" value="1"/>
</dbReference>
<keyword evidence="4 6" id="KW-0998">Cell outer membrane</keyword>
<accession>A0AAU6PFP4</accession>
<comment type="function">
    <text evidence="6">Part of the outer membrane protein assembly complex, which is involved in assembly and insertion of beta-barrel proteins into the outer membrane.</text>
</comment>
<dbReference type="Gene3D" id="1.25.40.10">
    <property type="entry name" value="Tetratricopeptide repeat domain"/>
    <property type="match status" value="1"/>
</dbReference>
<comment type="similarity">
    <text evidence="6">Belongs to the BamD family.</text>
</comment>
<keyword evidence="2 6" id="KW-0472">Membrane</keyword>
<gene>
    <name evidence="6 9" type="primary">bamD</name>
    <name evidence="9" type="ORF">Ctma_0523</name>
</gene>
<protein>
    <recommendedName>
        <fullName evidence="6">Outer membrane protein assembly factor BamD</fullName>
    </recommendedName>
</protein>
<evidence type="ECO:0000259" key="8">
    <source>
        <dbReference type="Pfam" id="PF13525"/>
    </source>
</evidence>
<evidence type="ECO:0000256" key="1">
    <source>
        <dbReference type="ARBA" id="ARBA00022729"/>
    </source>
</evidence>
<dbReference type="PROSITE" id="PS51257">
    <property type="entry name" value="PROKAR_LIPOPROTEIN"/>
    <property type="match status" value="1"/>
</dbReference>
<dbReference type="Pfam" id="PF13525">
    <property type="entry name" value="YfiO"/>
    <property type="match status" value="1"/>
</dbReference>
<dbReference type="InterPro" id="IPR017689">
    <property type="entry name" value="BamD"/>
</dbReference>
<dbReference type="GO" id="GO:0043165">
    <property type="term" value="P:Gram-negative-bacterium-type cell outer membrane assembly"/>
    <property type="evidence" value="ECO:0007669"/>
    <property type="project" value="UniProtKB-UniRule"/>
</dbReference>
<evidence type="ECO:0000256" key="7">
    <source>
        <dbReference type="SAM" id="SignalP"/>
    </source>
</evidence>
<keyword evidence="5 6" id="KW-0449">Lipoprotein</keyword>
<dbReference type="GO" id="GO:1990063">
    <property type="term" value="C:Bam protein complex"/>
    <property type="evidence" value="ECO:0007669"/>
    <property type="project" value="TreeGrafter"/>
</dbReference>
<organism evidence="9">
    <name type="scientific">Catillopecten margaritatus gill symbiont</name>
    <dbReference type="NCBI Taxonomy" id="3083288"/>
    <lineage>
        <taxon>Bacteria</taxon>
        <taxon>Pseudomonadati</taxon>
        <taxon>Pseudomonadota</taxon>
        <taxon>Gammaproteobacteria</taxon>
        <taxon>sulfur-oxidizing symbionts</taxon>
    </lineage>
</organism>
<comment type="subunit">
    <text evidence="6">Part of the Bam complex.</text>
</comment>
<keyword evidence="3 6" id="KW-0564">Palmitate</keyword>
<dbReference type="SUPFAM" id="SSF48452">
    <property type="entry name" value="TPR-like"/>
    <property type="match status" value="1"/>
</dbReference>
<evidence type="ECO:0000313" key="9">
    <source>
        <dbReference type="EMBL" id="WXT99819.1"/>
    </source>
</evidence>
<evidence type="ECO:0000256" key="5">
    <source>
        <dbReference type="ARBA" id="ARBA00023288"/>
    </source>
</evidence>
<evidence type="ECO:0000256" key="4">
    <source>
        <dbReference type="ARBA" id="ARBA00023237"/>
    </source>
</evidence>
<comment type="subcellular location">
    <subcellularLocation>
        <location evidence="6">Cell outer membrane</location>
        <topology evidence="6">Lipid-anchor</topology>
    </subcellularLocation>
</comment>
<dbReference type="PANTHER" id="PTHR37423:SF1">
    <property type="entry name" value="OUTER MEMBRANE PROTEIN ASSEMBLY FACTOR BAMD"/>
    <property type="match status" value="1"/>
</dbReference>
<dbReference type="NCBIfam" id="TIGR03302">
    <property type="entry name" value="OM_YfiO"/>
    <property type="match status" value="1"/>
</dbReference>
<dbReference type="GO" id="GO:0051205">
    <property type="term" value="P:protein insertion into membrane"/>
    <property type="evidence" value="ECO:0007669"/>
    <property type="project" value="UniProtKB-UniRule"/>
</dbReference>
<dbReference type="EMBL" id="CP138327">
    <property type="protein sequence ID" value="WXT99819.1"/>
    <property type="molecule type" value="Genomic_DNA"/>
</dbReference>
<reference evidence="9" key="1">
    <citation type="submission" date="2023-10" db="EMBL/GenBank/DDBJ databases">
        <title>The first scallop-associated chemosynthetic bacterial symbiont.</title>
        <authorList>
            <person name="Lin Y.-T."/>
            <person name="Sun J."/>
            <person name="Ip J.C.-H."/>
            <person name="He X."/>
            <person name="Gao Z.-M."/>
            <person name="Perez M."/>
            <person name="Xu T."/>
            <person name="Qian P.-Y."/>
            <person name="Qiu J.-W."/>
        </authorList>
    </citation>
    <scope>NUCLEOTIDE SEQUENCE</scope>
    <source>
        <strain evidence="9">Gill1</strain>
    </source>
</reference>
<feature type="chain" id="PRO_5043324440" description="Outer membrane protein assembly factor BamD" evidence="7">
    <location>
        <begin position="25"/>
        <end position="256"/>
    </location>
</feature>
<dbReference type="HAMAP" id="MF_00922">
    <property type="entry name" value="OM_assembly_BamD"/>
    <property type="match status" value="1"/>
</dbReference>
<name>A0AAU6PFP4_9GAMM</name>
<dbReference type="InterPro" id="IPR011990">
    <property type="entry name" value="TPR-like_helical_dom_sf"/>
</dbReference>
<keyword evidence="1 6" id="KW-0732">Signal</keyword>
<evidence type="ECO:0000256" key="6">
    <source>
        <dbReference type="HAMAP-Rule" id="MF_00922"/>
    </source>
</evidence>
<dbReference type="AlphaFoldDB" id="A0AAU6PFP4"/>
<sequence length="256" mass="29553">MKNTIKLIVSLSFLSLSLSGCWWNDEKRESITKGWSPKTFFKQAKEEMSSGSADKAIELFEQLQAAYPGSKYALQSKLEAAYALYKKEDYNEAIVRLNDYIKLYPEHFSTPYAYYLRGVISEDKSRSILDGLMTDNAQRDVDSVRNAFNYYMALIDKFPKSEYAEEAKTRLIVLRNILARHELFIAIYYTKRNANIAAINRSKFIIEKYPNTPSVPAALHLMARNYDHVGMDTLAKDARRVLTKSYPVYTPHYTID</sequence>
<evidence type="ECO:0000256" key="3">
    <source>
        <dbReference type="ARBA" id="ARBA00023139"/>
    </source>
</evidence>
<proteinExistence type="inferred from homology"/>
<feature type="signal peptide" evidence="7">
    <location>
        <begin position="1"/>
        <end position="24"/>
    </location>
</feature>